<feature type="transmembrane region" description="Helical" evidence="1">
    <location>
        <begin position="44"/>
        <end position="67"/>
    </location>
</feature>
<proteinExistence type="predicted"/>
<keyword evidence="1" id="KW-0472">Membrane</keyword>
<feature type="transmembrane region" description="Helical" evidence="1">
    <location>
        <begin position="317"/>
        <end position="339"/>
    </location>
</feature>
<dbReference type="PANTHER" id="PTHR35043">
    <property type="entry name" value="TRANSCRIPTION FACTOR DOMAIN-CONTAINING PROTEIN"/>
    <property type="match status" value="1"/>
</dbReference>
<dbReference type="EMBL" id="KL197725">
    <property type="protein sequence ID" value="KDQ55307.1"/>
    <property type="molecule type" value="Genomic_DNA"/>
</dbReference>
<feature type="transmembrane region" description="Helical" evidence="1">
    <location>
        <begin position="12"/>
        <end position="32"/>
    </location>
</feature>
<feature type="transmembrane region" description="Helical" evidence="1">
    <location>
        <begin position="284"/>
        <end position="305"/>
    </location>
</feature>
<reference evidence="3" key="1">
    <citation type="journal article" date="2014" name="Proc. Natl. Acad. Sci. U.S.A.">
        <title>Extensive sampling of basidiomycete genomes demonstrates inadequacy of the white-rot/brown-rot paradigm for wood decay fungi.</title>
        <authorList>
            <person name="Riley R."/>
            <person name="Salamov A.A."/>
            <person name="Brown D.W."/>
            <person name="Nagy L.G."/>
            <person name="Floudas D."/>
            <person name="Held B.W."/>
            <person name="Levasseur A."/>
            <person name="Lombard V."/>
            <person name="Morin E."/>
            <person name="Otillar R."/>
            <person name="Lindquist E.A."/>
            <person name="Sun H."/>
            <person name="LaButti K.M."/>
            <person name="Schmutz J."/>
            <person name="Jabbour D."/>
            <person name="Luo H."/>
            <person name="Baker S.E."/>
            <person name="Pisabarro A.G."/>
            <person name="Walton J.D."/>
            <person name="Blanchette R.A."/>
            <person name="Henrissat B."/>
            <person name="Martin F."/>
            <person name="Cullen D."/>
            <person name="Hibbett D.S."/>
            <person name="Grigoriev I.V."/>
        </authorList>
    </citation>
    <scope>NUCLEOTIDE SEQUENCE [LARGE SCALE GENOMIC DNA]</scope>
    <source>
        <strain evidence="3">MUCL 33604</strain>
    </source>
</reference>
<feature type="transmembrane region" description="Helical" evidence="1">
    <location>
        <begin position="345"/>
        <end position="369"/>
    </location>
</feature>
<evidence type="ECO:0000313" key="3">
    <source>
        <dbReference type="Proteomes" id="UP000027265"/>
    </source>
</evidence>
<gene>
    <name evidence="2" type="ORF">JAAARDRAFT_180797</name>
</gene>
<feature type="transmembrane region" description="Helical" evidence="1">
    <location>
        <begin position="179"/>
        <end position="198"/>
    </location>
</feature>
<dbReference type="AlphaFoldDB" id="A0A067PVJ8"/>
<feature type="transmembrane region" description="Helical" evidence="1">
    <location>
        <begin position="154"/>
        <end position="172"/>
    </location>
</feature>
<dbReference type="InParanoid" id="A0A067PVJ8"/>
<dbReference type="Proteomes" id="UP000027265">
    <property type="component" value="Unassembled WGS sequence"/>
</dbReference>
<protein>
    <submittedName>
        <fullName evidence="2">Uncharacterized protein</fullName>
    </submittedName>
</protein>
<dbReference type="PANTHER" id="PTHR35043:SF7">
    <property type="entry name" value="TRANSCRIPTION FACTOR DOMAIN-CONTAINING PROTEIN"/>
    <property type="match status" value="1"/>
</dbReference>
<sequence>MSTCRDIDNCRMMWGIVSSCLTTVFTCTWVAIHPNIPHPNDTSFNIMLRCVEIMIMALIAPEMLILVAMKQWVVARRLARKHQGRGWTKTHGFFVLMGGFMVVNGERKGKTVKLLGPDDFLDHGSEILDDDKFPLITEDEIQDRSKRDTLSKTLILLQTTWFILPCAARAIVHLPITELEIATLAFTALNLVTCTFWWNKPADVRYGHPIFLESMQPTESKANRAVHQAIELLNAIPHITGTTPWTMARMVMSPFEAFAHSPLWGGGGGQVPILYLGHSEGNDLLRIGQISAVIATLFGAIHCLAWSFPFPSQEQQLLWRVSAITITSSPVVGILIMSLPMSEGVGVLLGLFAGFAYVAGRVILLVLAFTSLRSLAPGAYETVRWTTFIPHL</sequence>
<accession>A0A067PVJ8</accession>
<dbReference type="HOGENOM" id="CLU_022883_6_1_1"/>
<evidence type="ECO:0000256" key="1">
    <source>
        <dbReference type="SAM" id="Phobius"/>
    </source>
</evidence>
<keyword evidence="3" id="KW-1185">Reference proteome</keyword>
<organism evidence="2 3">
    <name type="scientific">Jaapia argillacea MUCL 33604</name>
    <dbReference type="NCBI Taxonomy" id="933084"/>
    <lineage>
        <taxon>Eukaryota</taxon>
        <taxon>Fungi</taxon>
        <taxon>Dikarya</taxon>
        <taxon>Basidiomycota</taxon>
        <taxon>Agaricomycotina</taxon>
        <taxon>Agaricomycetes</taxon>
        <taxon>Agaricomycetidae</taxon>
        <taxon>Jaapiales</taxon>
        <taxon>Jaapiaceae</taxon>
        <taxon>Jaapia</taxon>
    </lineage>
</organism>
<dbReference type="OrthoDB" id="9451547at2759"/>
<keyword evidence="1" id="KW-0812">Transmembrane</keyword>
<name>A0A067PVJ8_9AGAM</name>
<keyword evidence="1" id="KW-1133">Transmembrane helix</keyword>
<evidence type="ECO:0000313" key="2">
    <source>
        <dbReference type="EMBL" id="KDQ55307.1"/>
    </source>
</evidence>